<evidence type="ECO:0000313" key="8">
    <source>
        <dbReference type="Proteomes" id="UP000266327"/>
    </source>
</evidence>
<keyword evidence="2" id="KW-0808">Transferase</keyword>
<dbReference type="GO" id="GO:0008033">
    <property type="term" value="P:tRNA processing"/>
    <property type="evidence" value="ECO:0007669"/>
    <property type="project" value="UniProtKB-KW"/>
</dbReference>
<keyword evidence="3" id="KW-0949">S-adenosyl-L-methionine</keyword>
<evidence type="ECO:0000256" key="4">
    <source>
        <dbReference type="ARBA" id="ARBA00022694"/>
    </source>
</evidence>
<dbReference type="EC" id="2.5.1.25" evidence="1"/>
<dbReference type="PANTHER" id="PTHR21392">
    <property type="entry name" value="TRNA-URIDINE AMINOCARBOXYPROPYLTRANSFERASE 2"/>
    <property type="match status" value="1"/>
</dbReference>
<comment type="caution">
    <text evidence="7">The sequence shown here is derived from an EMBL/GenBank/DDBJ whole genome shotgun (WGS) entry which is preliminary data.</text>
</comment>
<dbReference type="InterPro" id="IPR005636">
    <property type="entry name" value="DTW"/>
</dbReference>
<evidence type="ECO:0000256" key="5">
    <source>
        <dbReference type="ARBA" id="ARBA00034489"/>
    </source>
</evidence>
<gene>
    <name evidence="7" type="ORF">D3878_10505</name>
</gene>
<keyword evidence="4" id="KW-0819">tRNA processing</keyword>
<dbReference type="InterPro" id="IPR039262">
    <property type="entry name" value="DTWD2/TAPT"/>
</dbReference>
<protein>
    <recommendedName>
        <fullName evidence="1">tRNA-uridine aminocarboxypropyltransferase</fullName>
        <ecNumber evidence="1">2.5.1.25</ecNumber>
    </recommendedName>
</protein>
<keyword evidence="8" id="KW-1185">Reference proteome</keyword>
<dbReference type="SMART" id="SM01144">
    <property type="entry name" value="DTW"/>
    <property type="match status" value="1"/>
</dbReference>
<accession>A0A3A3G754</accession>
<name>A0A3A3G754_9BURK</name>
<evidence type="ECO:0000256" key="1">
    <source>
        <dbReference type="ARBA" id="ARBA00012386"/>
    </source>
</evidence>
<dbReference type="PANTHER" id="PTHR21392:SF0">
    <property type="entry name" value="TRNA-URIDINE AMINOCARBOXYPROPYLTRANSFERASE 2"/>
    <property type="match status" value="1"/>
</dbReference>
<comment type="similarity">
    <text evidence="5">Belongs to the TDD superfamily. DTWD2 family.</text>
</comment>
<evidence type="ECO:0000256" key="2">
    <source>
        <dbReference type="ARBA" id="ARBA00022679"/>
    </source>
</evidence>
<dbReference type="Proteomes" id="UP000266327">
    <property type="component" value="Unassembled WGS sequence"/>
</dbReference>
<reference evidence="8" key="1">
    <citation type="submission" date="2018-09" db="EMBL/GenBank/DDBJ databases">
        <authorList>
            <person name="Zhu H."/>
        </authorList>
    </citation>
    <scope>NUCLEOTIDE SEQUENCE [LARGE SCALE GENOMIC DNA]</scope>
    <source>
        <strain evidence="8">K1S02-23</strain>
    </source>
</reference>
<evidence type="ECO:0000313" key="7">
    <source>
        <dbReference type="EMBL" id="RJG04353.1"/>
    </source>
</evidence>
<feature type="domain" description="DTW" evidence="6">
    <location>
        <begin position="8"/>
        <end position="215"/>
    </location>
</feature>
<proteinExistence type="inferred from homology"/>
<dbReference type="AlphaFoldDB" id="A0A3A3G754"/>
<dbReference type="GO" id="GO:0016432">
    <property type="term" value="F:tRNA-uridine aminocarboxypropyltransferase activity"/>
    <property type="evidence" value="ECO:0007669"/>
    <property type="project" value="UniProtKB-EC"/>
</dbReference>
<sequence>MTPPSHARRLACLTCLRPQQACICRWITPVAHAVEVVILQHPLEVANAKGSARLLHLSLPRSRLAVGEVFAEQALQALLYAPFSLTQESGTAAAPDAMQAVLLYPEIAGVAPSPPLAPALLAVPEKLRLVVLDGTWRKSRKMLYLNPLLQQLPRLPLLQAPPSRYAIRKAHRPHQLSTLEATCHALMQLENCDPKFQPLLQAFDGFVAQQLDYRPPA</sequence>
<organism evidence="7 8">
    <name type="scientific">Noviherbaspirillum sedimenti</name>
    <dbReference type="NCBI Taxonomy" id="2320865"/>
    <lineage>
        <taxon>Bacteria</taxon>
        <taxon>Pseudomonadati</taxon>
        <taxon>Pseudomonadota</taxon>
        <taxon>Betaproteobacteria</taxon>
        <taxon>Burkholderiales</taxon>
        <taxon>Oxalobacteraceae</taxon>
        <taxon>Noviherbaspirillum</taxon>
    </lineage>
</organism>
<evidence type="ECO:0000259" key="6">
    <source>
        <dbReference type="SMART" id="SM01144"/>
    </source>
</evidence>
<dbReference type="Pfam" id="PF03942">
    <property type="entry name" value="DTW"/>
    <property type="match status" value="1"/>
</dbReference>
<dbReference type="OrthoDB" id="268835at2"/>
<evidence type="ECO:0000256" key="3">
    <source>
        <dbReference type="ARBA" id="ARBA00022691"/>
    </source>
</evidence>
<dbReference type="EMBL" id="QYUQ01000002">
    <property type="protein sequence ID" value="RJG04353.1"/>
    <property type="molecule type" value="Genomic_DNA"/>
</dbReference>